<dbReference type="EMBL" id="CP058579">
    <property type="protein sequence ID" value="QLG61354.1"/>
    <property type="molecule type" value="Genomic_DNA"/>
</dbReference>
<evidence type="ECO:0000313" key="3">
    <source>
        <dbReference type="Proteomes" id="UP000509626"/>
    </source>
</evidence>
<dbReference type="PROSITE" id="PS51318">
    <property type="entry name" value="TAT"/>
    <property type="match status" value="1"/>
</dbReference>
<protein>
    <recommendedName>
        <fullName evidence="4">Peptidase C-terminal archaeal/bacterial domain-containing protein</fullName>
    </recommendedName>
</protein>
<accession>A0A7D5L9N1</accession>
<dbReference type="KEGG" id="halu:HUG12_06240"/>
<organism evidence="2 3">
    <name type="scientific">Halorarum salinum</name>
    <dbReference type="NCBI Taxonomy" id="2743089"/>
    <lineage>
        <taxon>Archaea</taxon>
        <taxon>Methanobacteriati</taxon>
        <taxon>Methanobacteriota</taxon>
        <taxon>Stenosarchaea group</taxon>
        <taxon>Halobacteria</taxon>
        <taxon>Halobacteriales</taxon>
        <taxon>Haloferacaceae</taxon>
        <taxon>Halorarum</taxon>
    </lineage>
</organism>
<dbReference type="OrthoDB" id="386338at2157"/>
<proteinExistence type="predicted"/>
<keyword evidence="3" id="KW-1185">Reference proteome</keyword>
<evidence type="ECO:0000313" key="2">
    <source>
        <dbReference type="EMBL" id="QLG61354.1"/>
    </source>
</evidence>
<dbReference type="Proteomes" id="UP000509626">
    <property type="component" value="Chromosome"/>
</dbReference>
<dbReference type="Gene3D" id="2.60.120.380">
    <property type="match status" value="2"/>
</dbReference>
<gene>
    <name evidence="2" type="ORF">HUG12_06240</name>
</gene>
<dbReference type="AlphaFoldDB" id="A0A7D5L9N1"/>
<dbReference type="RefSeq" id="WP_179267939.1">
    <property type="nucleotide sequence ID" value="NZ_CP058579.1"/>
</dbReference>
<feature type="region of interest" description="Disordered" evidence="1">
    <location>
        <begin position="153"/>
        <end position="198"/>
    </location>
</feature>
<sequence>MDEGISIDRRRALRTGAATALALGTAGCTSLGTGQLGRSNGGDSGVDLRSISVGETKEGHVDGSDGTDPEYDDVAEPVEFEMDRAAAVSITMESDAMDAYLVLEAPSGRVVAEDDDGASGYDSRIVFPVTAGTYTVWAGSYEGDATGAYTLTVEETDDPRTGEDGTAGDGDEPDLRSISYGETKRGYVDGEDGRDPSYDDVAEPVEFDGEEGDRVAITMVSDAMDAYLVLEAPSGDVVAENDDGAAEDDSRMETTLPASGTYTIWAGTYEGDASGPYDLTLERV</sequence>
<evidence type="ECO:0008006" key="4">
    <source>
        <dbReference type="Google" id="ProtNLM"/>
    </source>
</evidence>
<reference evidence="2 3" key="1">
    <citation type="submission" date="2020-06" db="EMBL/GenBank/DDBJ databases">
        <title>NJ-3-1, isolated from saline soil.</title>
        <authorList>
            <person name="Cui H.L."/>
            <person name="Shi X."/>
        </authorList>
    </citation>
    <scope>NUCLEOTIDE SEQUENCE [LARGE SCALE GENOMIC DNA]</scope>
    <source>
        <strain evidence="2 3">NJ-3-1</strain>
    </source>
</reference>
<feature type="compositionally biased region" description="Basic and acidic residues" evidence="1">
    <location>
        <begin position="182"/>
        <end position="197"/>
    </location>
</feature>
<dbReference type="GeneID" id="56037041"/>
<dbReference type="InterPro" id="IPR006311">
    <property type="entry name" value="TAT_signal"/>
</dbReference>
<name>A0A7D5L9N1_9EURY</name>
<evidence type="ECO:0000256" key="1">
    <source>
        <dbReference type="SAM" id="MobiDB-lite"/>
    </source>
</evidence>